<feature type="transmembrane region" description="Helical" evidence="9">
    <location>
        <begin position="89"/>
        <end position="112"/>
    </location>
</feature>
<sequence length="476" mass="50329">MSTAVTGTAKGSEQGGASKTAVVVTALALFSMFFGAGNLIFPPMLAVQAGDNFWPAILGFLTTGALLPVLAVIAIALSGSNVRDLAQRAGTFFGVIFPILAYLSIGAFYALPRTGAVSFEVAMTPVFGWEGTVPRALFNIVFFGIALALSWNPTRITDTLGKFLTPALVILLIIMIGTAIFTMTNQGYTPSEDYANNAYTTGVLEGYLTMDSIAALAFSIVIISSLRFKGLGEGKPLVRGTIFAGLGAGIMLALIYLGLGLIGRAMPNAEQYDNGAPLLSDAALQIMGKPGQIIFALIVVLACMTTAIGLITATAEYFSEQVAGSYRAWAIIFAVASAIMATQGLNFVMAVAAPVIGFLYPPAIALIFVTLIEPLFRSRTRLRWGFFLPIWVAVAWSLISTFISLGWAADALTPLVSWSPMQAYDLGWLLPTAVAFVIGVIIDLARPAAPMEIGTQRTVDGEEPYAVTESADAERV</sequence>
<evidence type="ECO:0000256" key="7">
    <source>
        <dbReference type="ARBA" id="ARBA00022989"/>
    </source>
</evidence>
<evidence type="ECO:0000313" key="10">
    <source>
        <dbReference type="EMBL" id="EFK54739.1"/>
    </source>
</evidence>
<dbReference type="PANTHER" id="PTHR30588:SF0">
    <property type="entry name" value="BRANCHED-CHAIN AMINO ACID PERMEASE BRNQ"/>
    <property type="match status" value="1"/>
</dbReference>
<evidence type="ECO:0000313" key="11">
    <source>
        <dbReference type="Proteomes" id="UP000004208"/>
    </source>
</evidence>
<keyword evidence="5 9" id="KW-0812">Transmembrane</keyword>
<feature type="transmembrane region" description="Helical" evidence="9">
    <location>
        <begin position="326"/>
        <end position="345"/>
    </location>
</feature>
<dbReference type="GO" id="GO:0015188">
    <property type="term" value="F:L-isoleucine transmembrane transporter activity"/>
    <property type="evidence" value="ECO:0007669"/>
    <property type="project" value="TreeGrafter"/>
</dbReference>
<evidence type="ECO:0000256" key="1">
    <source>
        <dbReference type="ARBA" id="ARBA00004651"/>
    </source>
</evidence>
<keyword evidence="7 9" id="KW-1133">Transmembrane helix</keyword>
<evidence type="ECO:0000256" key="2">
    <source>
        <dbReference type="ARBA" id="ARBA00008540"/>
    </source>
</evidence>
<feature type="transmembrane region" description="Helical" evidence="9">
    <location>
        <begin position="428"/>
        <end position="445"/>
    </location>
</feature>
<name>D7WCB0_9CORY</name>
<comment type="subcellular location">
    <subcellularLocation>
        <location evidence="1">Cell membrane</location>
        <topology evidence="1">Multi-pass membrane protein</topology>
    </subcellularLocation>
</comment>
<feature type="transmembrane region" description="Helical" evidence="9">
    <location>
        <begin position="293"/>
        <end position="314"/>
    </location>
</feature>
<dbReference type="HOGENOM" id="CLU_036807_0_1_11"/>
<keyword evidence="8 9" id="KW-0472">Membrane</keyword>
<dbReference type="EMBL" id="ACLJ02000002">
    <property type="protein sequence ID" value="EFK54739.1"/>
    <property type="molecule type" value="Genomic_DNA"/>
</dbReference>
<dbReference type="GO" id="GO:0015818">
    <property type="term" value="P:isoleucine transport"/>
    <property type="evidence" value="ECO:0007669"/>
    <property type="project" value="TreeGrafter"/>
</dbReference>
<dbReference type="RefSeq" id="WP_005289278.1">
    <property type="nucleotide sequence ID" value="NZ_CM000961.1"/>
</dbReference>
<dbReference type="NCBIfam" id="TIGR00796">
    <property type="entry name" value="livcs"/>
    <property type="match status" value="1"/>
</dbReference>
<feature type="transmembrane region" description="Helical" evidence="9">
    <location>
        <begin position="132"/>
        <end position="151"/>
    </location>
</feature>
<protein>
    <submittedName>
        <fullName evidence="10">Branched-chain amino acid transport system II carrier protein</fullName>
    </submittedName>
</protein>
<feature type="transmembrane region" description="Helical" evidence="9">
    <location>
        <begin position="240"/>
        <end position="262"/>
    </location>
</feature>
<keyword evidence="11" id="KW-1185">Reference proteome</keyword>
<evidence type="ECO:0000256" key="6">
    <source>
        <dbReference type="ARBA" id="ARBA00022970"/>
    </source>
</evidence>
<dbReference type="GO" id="GO:0005304">
    <property type="term" value="F:L-valine transmembrane transporter activity"/>
    <property type="evidence" value="ECO:0007669"/>
    <property type="project" value="TreeGrafter"/>
</dbReference>
<feature type="transmembrane region" description="Helical" evidence="9">
    <location>
        <begin position="53"/>
        <end position="77"/>
    </location>
</feature>
<feature type="transmembrane region" description="Helical" evidence="9">
    <location>
        <begin position="163"/>
        <end position="184"/>
    </location>
</feature>
<evidence type="ECO:0000256" key="3">
    <source>
        <dbReference type="ARBA" id="ARBA00022448"/>
    </source>
</evidence>
<feature type="transmembrane region" description="Helical" evidence="9">
    <location>
        <begin position="351"/>
        <end position="372"/>
    </location>
</feature>
<organism evidence="10 11">
    <name type="scientific">Corynebacterium genitalium ATCC 33030</name>
    <dbReference type="NCBI Taxonomy" id="585529"/>
    <lineage>
        <taxon>Bacteria</taxon>
        <taxon>Bacillati</taxon>
        <taxon>Actinomycetota</taxon>
        <taxon>Actinomycetes</taxon>
        <taxon>Mycobacteriales</taxon>
        <taxon>Corynebacteriaceae</taxon>
        <taxon>Corynebacterium</taxon>
    </lineage>
</organism>
<dbReference type="OrthoDB" id="9783920at2"/>
<keyword evidence="3" id="KW-0813">Transport</keyword>
<dbReference type="AlphaFoldDB" id="D7WCB0"/>
<feature type="transmembrane region" description="Helical" evidence="9">
    <location>
        <begin position="384"/>
        <end position="408"/>
    </location>
</feature>
<comment type="caution">
    <text evidence="10">The sequence shown here is derived from an EMBL/GenBank/DDBJ whole genome shotgun (WGS) entry which is preliminary data.</text>
</comment>
<dbReference type="GO" id="GO:0005886">
    <property type="term" value="C:plasma membrane"/>
    <property type="evidence" value="ECO:0007669"/>
    <property type="project" value="UniProtKB-SubCell"/>
</dbReference>
<dbReference type="GO" id="GO:0015820">
    <property type="term" value="P:L-leucine transport"/>
    <property type="evidence" value="ECO:0007669"/>
    <property type="project" value="TreeGrafter"/>
</dbReference>
<feature type="transmembrane region" description="Helical" evidence="9">
    <location>
        <begin position="204"/>
        <end position="228"/>
    </location>
</feature>
<dbReference type="PANTHER" id="PTHR30588">
    <property type="entry name" value="BRANCHED-CHAIN AMINO ACID TRANSPORT SYSTEM 2 CARRIER PROTEIN"/>
    <property type="match status" value="1"/>
</dbReference>
<accession>D7WCB0</accession>
<gene>
    <name evidence="10" type="primary">brnQ</name>
    <name evidence="10" type="ORF">HMPREF0291_11119</name>
</gene>
<evidence type="ECO:0000256" key="9">
    <source>
        <dbReference type="SAM" id="Phobius"/>
    </source>
</evidence>
<comment type="similarity">
    <text evidence="2">Belongs to the branched chain amino acid transporter family.</text>
</comment>
<dbReference type="STRING" id="585529.HMPREF0291_11119"/>
<keyword evidence="6" id="KW-0029">Amino-acid transport</keyword>
<dbReference type="Proteomes" id="UP000004208">
    <property type="component" value="Unassembled WGS sequence"/>
</dbReference>
<feature type="transmembrane region" description="Helical" evidence="9">
    <location>
        <begin position="21"/>
        <end position="41"/>
    </location>
</feature>
<proteinExistence type="inferred from homology"/>
<dbReference type="InterPro" id="IPR004685">
    <property type="entry name" value="Brnchd-chn_aa_trnsp_Livcs"/>
</dbReference>
<dbReference type="Pfam" id="PF05525">
    <property type="entry name" value="Branch_AA_trans"/>
    <property type="match status" value="1"/>
</dbReference>
<evidence type="ECO:0000256" key="5">
    <source>
        <dbReference type="ARBA" id="ARBA00022692"/>
    </source>
</evidence>
<reference evidence="10" key="1">
    <citation type="submission" date="2010-06" db="EMBL/GenBank/DDBJ databases">
        <authorList>
            <person name="Muzny D."/>
            <person name="Qin X."/>
            <person name="Buhay C."/>
            <person name="Dugan-Rocha S."/>
            <person name="Ding Y."/>
            <person name="Chen G."/>
            <person name="Hawes A."/>
            <person name="Holder M."/>
            <person name="Jhangiani S."/>
            <person name="Johnson A."/>
            <person name="Khan Z."/>
            <person name="Li Z."/>
            <person name="Liu W."/>
            <person name="Liu X."/>
            <person name="Perez L."/>
            <person name="Shen H."/>
            <person name="Wang Q."/>
            <person name="Watt J."/>
            <person name="Xi L."/>
            <person name="Xin Y."/>
            <person name="Zhou J."/>
            <person name="Deng J."/>
            <person name="Jiang H."/>
            <person name="Liu Y."/>
            <person name="Qu J."/>
            <person name="Song X.-Z."/>
            <person name="Zhang L."/>
            <person name="Villasana D."/>
            <person name="Johnson A."/>
            <person name="Liu J."/>
            <person name="Liyanage D."/>
            <person name="Lorensuhewa L."/>
            <person name="Robinson T."/>
            <person name="Song A."/>
            <person name="Song B.-B."/>
            <person name="Dinh H."/>
            <person name="Thornton R."/>
            <person name="Coyle M."/>
            <person name="Francisco L."/>
            <person name="Jackson L."/>
            <person name="Javaid M."/>
            <person name="Korchina V."/>
            <person name="Kovar C."/>
            <person name="Mata R."/>
            <person name="Mathew T."/>
            <person name="Ngo R."/>
            <person name="Nguyen L."/>
            <person name="Nguyen N."/>
            <person name="Okwuonu G."/>
            <person name="Ongeri F."/>
            <person name="Pham C."/>
            <person name="Simmons D."/>
            <person name="Wilczek-Boney K."/>
            <person name="Hale W."/>
            <person name="Jakkamsetti A."/>
            <person name="Pham P."/>
            <person name="Ruth R."/>
            <person name="San Lucas F."/>
            <person name="Warren J."/>
            <person name="Zhang J."/>
            <person name="Zhao Z."/>
            <person name="Zhou C."/>
            <person name="Zhu D."/>
            <person name="Lee S."/>
            <person name="Bess C."/>
            <person name="Blankenburg K."/>
            <person name="Forbes L."/>
            <person name="Fu Q."/>
            <person name="Gubbala S."/>
            <person name="Hirani K."/>
            <person name="Jayaseelan J.C."/>
            <person name="Lara F."/>
            <person name="Munidasa M."/>
            <person name="Palculict T."/>
            <person name="Patil S."/>
            <person name="Pu L.-L."/>
            <person name="Saada N."/>
            <person name="Tang L."/>
            <person name="Weissenberger G."/>
            <person name="Zhu Y."/>
            <person name="Hemphill L."/>
            <person name="Shang Y."/>
            <person name="Youmans B."/>
            <person name="Ayvaz T."/>
            <person name="Ross M."/>
            <person name="Santibanez J."/>
            <person name="Aqrawi P."/>
            <person name="Gross S."/>
            <person name="Joshi V."/>
            <person name="Fowler G."/>
            <person name="Nazareth L."/>
            <person name="Reid J."/>
            <person name="Worley K."/>
            <person name="Petrosino J."/>
            <person name="Highlander S."/>
            <person name="Gibbs R."/>
        </authorList>
    </citation>
    <scope>NUCLEOTIDE SEQUENCE [LARGE SCALE GENOMIC DNA]</scope>
    <source>
        <strain evidence="10">ATCC 33030</strain>
    </source>
</reference>
<keyword evidence="4" id="KW-1003">Cell membrane</keyword>
<dbReference type="eggNOG" id="COG1114">
    <property type="taxonomic scope" value="Bacteria"/>
</dbReference>
<evidence type="ECO:0000256" key="4">
    <source>
        <dbReference type="ARBA" id="ARBA00022475"/>
    </source>
</evidence>
<evidence type="ECO:0000256" key="8">
    <source>
        <dbReference type="ARBA" id="ARBA00023136"/>
    </source>
</evidence>
<dbReference type="GO" id="GO:0015190">
    <property type="term" value="F:L-leucine transmembrane transporter activity"/>
    <property type="evidence" value="ECO:0007669"/>
    <property type="project" value="TreeGrafter"/>
</dbReference>